<dbReference type="Gene3D" id="1.20.1250.20">
    <property type="entry name" value="MFS general substrate transporter like domains"/>
    <property type="match status" value="1"/>
</dbReference>
<evidence type="ECO:0000313" key="8">
    <source>
        <dbReference type="Proteomes" id="UP000799437"/>
    </source>
</evidence>
<dbReference type="RefSeq" id="XP_033596859.1">
    <property type="nucleotide sequence ID" value="XM_033746195.1"/>
</dbReference>
<dbReference type="PANTHER" id="PTHR43791:SF70">
    <property type="entry name" value="MAJOR FACILITATOR SUPERFAMILY (MFS) PROFILE DOMAIN-CONTAINING PROTEIN"/>
    <property type="match status" value="1"/>
</dbReference>
<dbReference type="InterPro" id="IPR011701">
    <property type="entry name" value="MFS"/>
</dbReference>
<dbReference type="SUPFAM" id="SSF103473">
    <property type="entry name" value="MFS general substrate transporter"/>
    <property type="match status" value="1"/>
</dbReference>
<name>A0A6A6VUQ1_9PEZI</name>
<evidence type="ECO:0000313" key="7">
    <source>
        <dbReference type="EMBL" id="KAF2754408.1"/>
    </source>
</evidence>
<feature type="transmembrane region" description="Helical" evidence="6">
    <location>
        <begin position="298"/>
        <end position="327"/>
    </location>
</feature>
<feature type="transmembrane region" description="Helical" evidence="6">
    <location>
        <begin position="70"/>
        <end position="90"/>
    </location>
</feature>
<feature type="transmembrane region" description="Helical" evidence="6">
    <location>
        <begin position="256"/>
        <end position="278"/>
    </location>
</feature>
<keyword evidence="4 6" id="KW-1133">Transmembrane helix</keyword>
<evidence type="ECO:0000256" key="2">
    <source>
        <dbReference type="ARBA" id="ARBA00022448"/>
    </source>
</evidence>
<evidence type="ECO:0000256" key="5">
    <source>
        <dbReference type="ARBA" id="ARBA00023136"/>
    </source>
</evidence>
<proteinExistence type="predicted"/>
<keyword evidence="5 6" id="KW-0472">Membrane</keyword>
<dbReference type="Pfam" id="PF07690">
    <property type="entry name" value="MFS_1"/>
    <property type="match status" value="1"/>
</dbReference>
<keyword evidence="2" id="KW-0813">Transport</keyword>
<keyword evidence="8" id="KW-1185">Reference proteome</keyword>
<dbReference type="GO" id="GO:0016020">
    <property type="term" value="C:membrane"/>
    <property type="evidence" value="ECO:0007669"/>
    <property type="project" value="UniProtKB-SubCell"/>
</dbReference>
<dbReference type="OrthoDB" id="6730379at2759"/>
<sequence>MDRTALKYANLFGYQEALGLEGNQFSYLSAMLIRRFPAQRVIGVSCLLWGITVLILTRCRSFSSALAVRFLLGLCEAAVTPGLTLMAGFWWTRREIQLRQCLWYSSLGWGGIIGSYISMGVSKLPVDLKPERWQFIFFILGGVTCLWSFLIIFALPNAPSNARFFTERERIVANKKFDRSQVQLAFIDPKAALLFVSVFAAAIPDGVVQSFSTVIIRDLGFSTTRTTELKSVGDAVQIVALVIGGIIILNVRQSRLLVATVANILCTLVTAQSVGFTVSLTTLSSNIAGYTHRSLTSALSGATIGLLVGYSIKLSCHLLALLGYMYFTNRWRDRQYDSANKEASDEAGMLDKTKFQNEHFRYVL</sequence>
<dbReference type="GeneID" id="54487249"/>
<feature type="transmembrane region" description="Helical" evidence="6">
    <location>
        <begin position="41"/>
        <end position="58"/>
    </location>
</feature>
<keyword evidence="3 6" id="KW-0812">Transmembrane</keyword>
<comment type="subcellular location">
    <subcellularLocation>
        <location evidence="1">Membrane</location>
        <topology evidence="1">Multi-pass membrane protein</topology>
    </subcellularLocation>
</comment>
<evidence type="ECO:0000256" key="4">
    <source>
        <dbReference type="ARBA" id="ARBA00022989"/>
    </source>
</evidence>
<dbReference type="GO" id="GO:0022857">
    <property type="term" value="F:transmembrane transporter activity"/>
    <property type="evidence" value="ECO:0007669"/>
    <property type="project" value="InterPro"/>
</dbReference>
<dbReference type="AlphaFoldDB" id="A0A6A6VUQ1"/>
<dbReference type="Proteomes" id="UP000799437">
    <property type="component" value="Unassembled WGS sequence"/>
</dbReference>
<feature type="transmembrane region" description="Helical" evidence="6">
    <location>
        <begin position="191"/>
        <end position="211"/>
    </location>
</feature>
<organism evidence="7 8">
    <name type="scientific">Pseudovirgaria hyperparasitica</name>
    <dbReference type="NCBI Taxonomy" id="470096"/>
    <lineage>
        <taxon>Eukaryota</taxon>
        <taxon>Fungi</taxon>
        <taxon>Dikarya</taxon>
        <taxon>Ascomycota</taxon>
        <taxon>Pezizomycotina</taxon>
        <taxon>Dothideomycetes</taxon>
        <taxon>Dothideomycetes incertae sedis</taxon>
        <taxon>Acrospermales</taxon>
        <taxon>Acrospermaceae</taxon>
        <taxon>Pseudovirgaria</taxon>
    </lineage>
</organism>
<evidence type="ECO:0000256" key="3">
    <source>
        <dbReference type="ARBA" id="ARBA00022692"/>
    </source>
</evidence>
<evidence type="ECO:0000256" key="1">
    <source>
        <dbReference type="ARBA" id="ARBA00004141"/>
    </source>
</evidence>
<accession>A0A6A6VUQ1</accession>
<feature type="transmembrane region" description="Helical" evidence="6">
    <location>
        <begin position="102"/>
        <end position="121"/>
    </location>
</feature>
<protein>
    <submittedName>
        <fullName evidence="7">MFS general substrate transporter</fullName>
    </submittedName>
</protein>
<dbReference type="PANTHER" id="PTHR43791">
    <property type="entry name" value="PERMEASE-RELATED"/>
    <property type="match status" value="1"/>
</dbReference>
<reference evidence="7" key="1">
    <citation type="journal article" date="2020" name="Stud. Mycol.">
        <title>101 Dothideomycetes genomes: a test case for predicting lifestyles and emergence of pathogens.</title>
        <authorList>
            <person name="Haridas S."/>
            <person name="Albert R."/>
            <person name="Binder M."/>
            <person name="Bloem J."/>
            <person name="Labutti K."/>
            <person name="Salamov A."/>
            <person name="Andreopoulos B."/>
            <person name="Baker S."/>
            <person name="Barry K."/>
            <person name="Bills G."/>
            <person name="Bluhm B."/>
            <person name="Cannon C."/>
            <person name="Castanera R."/>
            <person name="Culley D."/>
            <person name="Daum C."/>
            <person name="Ezra D."/>
            <person name="Gonzalez J."/>
            <person name="Henrissat B."/>
            <person name="Kuo A."/>
            <person name="Liang C."/>
            <person name="Lipzen A."/>
            <person name="Lutzoni F."/>
            <person name="Magnuson J."/>
            <person name="Mondo S."/>
            <person name="Nolan M."/>
            <person name="Ohm R."/>
            <person name="Pangilinan J."/>
            <person name="Park H.-J."/>
            <person name="Ramirez L."/>
            <person name="Alfaro M."/>
            <person name="Sun H."/>
            <person name="Tritt A."/>
            <person name="Yoshinaga Y."/>
            <person name="Zwiers L.-H."/>
            <person name="Turgeon B."/>
            <person name="Goodwin S."/>
            <person name="Spatafora J."/>
            <person name="Crous P."/>
            <person name="Grigoriev I."/>
        </authorList>
    </citation>
    <scope>NUCLEOTIDE SEQUENCE</scope>
    <source>
        <strain evidence="7">CBS 121739</strain>
    </source>
</reference>
<dbReference type="InterPro" id="IPR036259">
    <property type="entry name" value="MFS_trans_sf"/>
</dbReference>
<feature type="transmembrane region" description="Helical" evidence="6">
    <location>
        <begin position="133"/>
        <end position="155"/>
    </location>
</feature>
<gene>
    <name evidence="7" type="ORF">EJ05DRAFT_494401</name>
</gene>
<evidence type="ECO:0000256" key="6">
    <source>
        <dbReference type="SAM" id="Phobius"/>
    </source>
</evidence>
<dbReference type="EMBL" id="ML996580">
    <property type="protein sequence ID" value="KAF2754408.1"/>
    <property type="molecule type" value="Genomic_DNA"/>
</dbReference>
<feature type="transmembrane region" description="Helical" evidence="6">
    <location>
        <begin position="231"/>
        <end position="249"/>
    </location>
</feature>